<gene>
    <name evidence="1" type="ORF">HNQ71_006772</name>
</gene>
<evidence type="ECO:0000313" key="1">
    <source>
        <dbReference type="EMBL" id="MBB6414063.1"/>
    </source>
</evidence>
<dbReference type="Proteomes" id="UP000556329">
    <property type="component" value="Unassembled WGS sequence"/>
</dbReference>
<protein>
    <submittedName>
        <fullName evidence="1">Uncharacterized protein</fullName>
    </submittedName>
</protein>
<keyword evidence="2" id="KW-1185">Reference proteome</keyword>
<proteinExistence type="predicted"/>
<reference evidence="1 2" key="1">
    <citation type="submission" date="2020-08" db="EMBL/GenBank/DDBJ databases">
        <title>Genomic Encyclopedia of Type Strains, Phase IV (KMG-IV): sequencing the most valuable type-strain genomes for metagenomic binning, comparative biology and taxonomic classification.</title>
        <authorList>
            <person name="Goeker M."/>
        </authorList>
    </citation>
    <scope>NUCLEOTIDE SEQUENCE [LARGE SCALE GENOMIC DNA]</scope>
    <source>
        <strain evidence="1 2">DSM 100039</strain>
    </source>
</reference>
<evidence type="ECO:0000313" key="2">
    <source>
        <dbReference type="Proteomes" id="UP000556329"/>
    </source>
</evidence>
<name>A0A841PKA6_9HYPH</name>
<accession>A0A841PKA6</accession>
<comment type="caution">
    <text evidence="1">The sequence shown here is derived from an EMBL/GenBank/DDBJ whole genome shotgun (WGS) entry which is preliminary data.</text>
</comment>
<dbReference type="EMBL" id="JACHEF010000013">
    <property type="protein sequence ID" value="MBB6414063.1"/>
    <property type="molecule type" value="Genomic_DNA"/>
</dbReference>
<dbReference type="AlphaFoldDB" id="A0A841PKA6"/>
<sequence>MAIFLLRKVHRAVWAERRKQNAELLAHPMLDRESCALATSRIEECERILADLQQNRKSDDA</sequence>
<dbReference type="RefSeq" id="WP_184878646.1">
    <property type="nucleotide sequence ID" value="NZ_JACHEF010000013.1"/>
</dbReference>
<organism evidence="1 2">
    <name type="scientific">Mesorhizobium sangaii</name>
    <dbReference type="NCBI Taxonomy" id="505389"/>
    <lineage>
        <taxon>Bacteria</taxon>
        <taxon>Pseudomonadati</taxon>
        <taxon>Pseudomonadota</taxon>
        <taxon>Alphaproteobacteria</taxon>
        <taxon>Hyphomicrobiales</taxon>
        <taxon>Phyllobacteriaceae</taxon>
        <taxon>Mesorhizobium</taxon>
    </lineage>
</organism>